<gene>
    <name evidence="1" type="ORF">ElyMa_001857800</name>
</gene>
<dbReference type="EMBL" id="BMAT01003774">
    <property type="protein sequence ID" value="GFR61927.1"/>
    <property type="molecule type" value="Genomic_DNA"/>
</dbReference>
<organism evidence="1 2">
    <name type="scientific">Elysia marginata</name>
    <dbReference type="NCBI Taxonomy" id="1093978"/>
    <lineage>
        <taxon>Eukaryota</taxon>
        <taxon>Metazoa</taxon>
        <taxon>Spiralia</taxon>
        <taxon>Lophotrochozoa</taxon>
        <taxon>Mollusca</taxon>
        <taxon>Gastropoda</taxon>
        <taxon>Heterobranchia</taxon>
        <taxon>Euthyneura</taxon>
        <taxon>Panpulmonata</taxon>
        <taxon>Sacoglossa</taxon>
        <taxon>Placobranchoidea</taxon>
        <taxon>Plakobranchidae</taxon>
        <taxon>Elysia</taxon>
    </lineage>
</organism>
<protein>
    <submittedName>
        <fullName evidence="1">Tigger transposable element-derived protein 6-like protein</fullName>
    </submittedName>
</protein>
<accession>A0AAV4ELG2</accession>
<reference evidence="1 2" key="1">
    <citation type="journal article" date="2021" name="Elife">
        <title>Chloroplast acquisition without the gene transfer in kleptoplastic sea slugs, Plakobranchus ocellatus.</title>
        <authorList>
            <person name="Maeda T."/>
            <person name="Takahashi S."/>
            <person name="Yoshida T."/>
            <person name="Shimamura S."/>
            <person name="Takaki Y."/>
            <person name="Nagai Y."/>
            <person name="Toyoda A."/>
            <person name="Suzuki Y."/>
            <person name="Arimoto A."/>
            <person name="Ishii H."/>
            <person name="Satoh N."/>
            <person name="Nishiyama T."/>
            <person name="Hasebe M."/>
            <person name="Maruyama T."/>
            <person name="Minagawa J."/>
            <person name="Obokata J."/>
            <person name="Shigenobu S."/>
        </authorList>
    </citation>
    <scope>NUCLEOTIDE SEQUENCE [LARGE SCALE GENOMIC DNA]</scope>
</reference>
<dbReference type="Proteomes" id="UP000762676">
    <property type="component" value="Unassembled WGS sequence"/>
</dbReference>
<dbReference type="SUPFAM" id="SSF46689">
    <property type="entry name" value="Homeodomain-like"/>
    <property type="match status" value="1"/>
</dbReference>
<dbReference type="Gene3D" id="1.10.10.60">
    <property type="entry name" value="Homeodomain-like"/>
    <property type="match status" value="1"/>
</dbReference>
<comment type="caution">
    <text evidence="1">The sequence shown here is derived from an EMBL/GenBank/DDBJ whole genome shotgun (WGS) entry which is preliminary data.</text>
</comment>
<dbReference type="PANTHER" id="PTHR46601">
    <property type="entry name" value="ULP_PROTEASE DOMAIN-CONTAINING PROTEIN"/>
    <property type="match status" value="1"/>
</dbReference>
<dbReference type="AlphaFoldDB" id="A0AAV4ELG2"/>
<evidence type="ECO:0000313" key="2">
    <source>
        <dbReference type="Proteomes" id="UP000762676"/>
    </source>
</evidence>
<dbReference type="PANTHER" id="PTHR46601:SF1">
    <property type="entry name" value="ADF-H DOMAIN-CONTAINING PROTEIN"/>
    <property type="match status" value="1"/>
</dbReference>
<dbReference type="InterPro" id="IPR009057">
    <property type="entry name" value="Homeodomain-like_sf"/>
</dbReference>
<proteinExistence type="predicted"/>
<keyword evidence="2" id="KW-1185">Reference proteome</keyword>
<name>A0AAV4ELG2_9GAST</name>
<sequence length="423" mass="47010">MTSNNLPHLYRLKLNSLNGQLRDSGQLTSVADILNFVNCPVPAGEIVMVQDFAENRKAVYAEEIKSAHFGKNQISVHPMMAFYRKGDEVMRHCILAFSDDIDRDYHPVNSFTIAAIEMIRQRGTFNKLSIWSDGCASHLARAMGRTSKSKDSTPLSASGGYCHNYTYEDLQWALQAVKAGTAISAAARENNIPRITLHDYVLGKSSLGKQASRAPGIPADIEDQIVQKVVLAAETGFPITKMQLLSKVGRLVKRLNLRTQFKDGVPSNEYWRSLKKRYPQVTIQAPEACASKCLHMLNEVTVGRYFDDLGRLLDKLGLKKKPSQIWNCDETGLQFTHNPSLKIAKKGSRTLHARASNSKENVTVLACINALGSTMPPMCFVKGKTVKSVHGFATHDTPKDIAWTFQESAWMCDVLGLSPLTFY</sequence>
<evidence type="ECO:0000313" key="1">
    <source>
        <dbReference type="EMBL" id="GFR61927.1"/>
    </source>
</evidence>